<protein>
    <submittedName>
        <fullName evidence="1">Uncharacterized protein</fullName>
    </submittedName>
</protein>
<evidence type="ECO:0000313" key="2">
    <source>
        <dbReference type="Proteomes" id="UP000004775"/>
    </source>
</evidence>
<organism evidence="1 2">
    <name type="scientific">Microcystis aeruginosa PCC 9809</name>
    <dbReference type="NCBI Taxonomy" id="1160285"/>
    <lineage>
        <taxon>Bacteria</taxon>
        <taxon>Bacillati</taxon>
        <taxon>Cyanobacteriota</taxon>
        <taxon>Cyanophyceae</taxon>
        <taxon>Oscillatoriophycideae</taxon>
        <taxon>Chroococcales</taxon>
        <taxon>Microcystaceae</taxon>
        <taxon>Microcystis</taxon>
    </lineage>
</organism>
<dbReference type="Proteomes" id="UP000004775">
    <property type="component" value="Unassembled WGS sequence"/>
</dbReference>
<dbReference type="HOGENOM" id="CLU_1957056_0_0_3"/>
<name>I4I4L0_MICAE</name>
<accession>I4I4L0</accession>
<sequence>MPRDSRENQLSIYTYCIWLEFGVNIQLCLGGRDFNIVLDSKVLHSGFNSPEVQFNHLLLPPADPMAASNLGLCTERDMKGAVAYLGGSWGPVHPHLLSHSGDVMIVVLANRLDWLYIKLKLELVPNFI</sequence>
<gene>
    <name evidence="1" type="ORF">MICAH_5580001</name>
</gene>
<reference evidence="1 2" key="1">
    <citation type="submission" date="2012-04" db="EMBL/GenBank/DDBJ databases">
        <authorList>
            <person name="Genoscope - CEA"/>
        </authorList>
    </citation>
    <scope>NUCLEOTIDE SEQUENCE [LARGE SCALE GENOMIC DNA]</scope>
    <source>
        <strain evidence="1 2">9809</strain>
    </source>
</reference>
<dbReference type="EMBL" id="CAIO01000510">
    <property type="protein sequence ID" value="CCI29234.1"/>
    <property type="molecule type" value="Genomic_DNA"/>
</dbReference>
<dbReference type="RefSeq" id="WP_004163431.1">
    <property type="nucleotide sequence ID" value="NZ_HE973781.1"/>
</dbReference>
<comment type="caution">
    <text evidence="1">The sequence shown here is derived from an EMBL/GenBank/DDBJ whole genome shotgun (WGS) entry which is preliminary data.</text>
</comment>
<proteinExistence type="predicted"/>
<dbReference type="AlphaFoldDB" id="I4I4L0"/>
<evidence type="ECO:0000313" key="1">
    <source>
        <dbReference type="EMBL" id="CCI29234.1"/>
    </source>
</evidence>